<keyword evidence="3" id="KW-1185">Reference proteome</keyword>
<name>A0ABQ9KHV6_HEVBR</name>
<comment type="caution">
    <text evidence="2">The sequence shown here is derived from an EMBL/GenBank/DDBJ whole genome shotgun (WGS) entry which is preliminary data.</text>
</comment>
<evidence type="ECO:0000256" key="1">
    <source>
        <dbReference type="SAM" id="MobiDB-lite"/>
    </source>
</evidence>
<protein>
    <submittedName>
        <fullName evidence="2">Uncharacterized protein</fullName>
    </submittedName>
</protein>
<dbReference type="Proteomes" id="UP001174677">
    <property type="component" value="Chromosome 17"/>
</dbReference>
<feature type="region of interest" description="Disordered" evidence="1">
    <location>
        <begin position="19"/>
        <end position="39"/>
    </location>
</feature>
<sequence>MEESHVVAFWGKIQRIKEAKQKPEGSVRHEVGIEKTHPQEKAVPVNEISVAIAAQEDIHSLPSKNEGKLPESENVSSSIDALYQVQISKSCEDDQCSTSSSTFGLGGADSVSNLIDLSYLNHL</sequence>
<evidence type="ECO:0000313" key="2">
    <source>
        <dbReference type="EMBL" id="KAJ9139597.1"/>
    </source>
</evidence>
<dbReference type="EMBL" id="JARPOI010000017">
    <property type="protein sequence ID" value="KAJ9139597.1"/>
    <property type="molecule type" value="Genomic_DNA"/>
</dbReference>
<accession>A0ABQ9KHV6</accession>
<evidence type="ECO:0000313" key="3">
    <source>
        <dbReference type="Proteomes" id="UP001174677"/>
    </source>
</evidence>
<organism evidence="2 3">
    <name type="scientific">Hevea brasiliensis</name>
    <name type="common">Para rubber tree</name>
    <name type="synonym">Siphonia brasiliensis</name>
    <dbReference type="NCBI Taxonomy" id="3981"/>
    <lineage>
        <taxon>Eukaryota</taxon>
        <taxon>Viridiplantae</taxon>
        <taxon>Streptophyta</taxon>
        <taxon>Embryophyta</taxon>
        <taxon>Tracheophyta</taxon>
        <taxon>Spermatophyta</taxon>
        <taxon>Magnoliopsida</taxon>
        <taxon>eudicotyledons</taxon>
        <taxon>Gunneridae</taxon>
        <taxon>Pentapetalae</taxon>
        <taxon>rosids</taxon>
        <taxon>fabids</taxon>
        <taxon>Malpighiales</taxon>
        <taxon>Euphorbiaceae</taxon>
        <taxon>Crotonoideae</taxon>
        <taxon>Micrandreae</taxon>
        <taxon>Hevea</taxon>
    </lineage>
</organism>
<proteinExistence type="predicted"/>
<gene>
    <name evidence="2" type="ORF">P3X46_030317</name>
</gene>
<reference evidence="2" key="1">
    <citation type="journal article" date="2023" name="Plant Biotechnol. J.">
        <title>Chromosome-level wild Hevea brasiliensis genome provides new tools for genomic-assisted breeding and valuable loci to elevate rubber yield.</title>
        <authorList>
            <person name="Cheng H."/>
            <person name="Song X."/>
            <person name="Hu Y."/>
            <person name="Wu T."/>
            <person name="Yang Q."/>
            <person name="An Z."/>
            <person name="Feng S."/>
            <person name="Deng Z."/>
            <person name="Wu W."/>
            <person name="Zeng X."/>
            <person name="Tu M."/>
            <person name="Wang X."/>
            <person name="Huang H."/>
        </authorList>
    </citation>
    <scope>NUCLEOTIDE SEQUENCE</scope>
    <source>
        <strain evidence="2">MT/VB/25A 57/8</strain>
    </source>
</reference>